<feature type="compositionally biased region" description="Pro residues" evidence="1">
    <location>
        <begin position="64"/>
        <end position="75"/>
    </location>
</feature>
<dbReference type="Gene3D" id="2.60.40.1650">
    <property type="entry name" value="Porin MspA (Ig-like beta-sandwich domain)"/>
    <property type="match status" value="2"/>
</dbReference>
<feature type="chain" id="PRO_5043489618" evidence="2">
    <location>
        <begin position="35"/>
        <end position="272"/>
    </location>
</feature>
<evidence type="ECO:0000313" key="4">
    <source>
        <dbReference type="Proteomes" id="UP000006265"/>
    </source>
</evidence>
<keyword evidence="4" id="KW-1185">Reference proteome</keyword>
<organism evidence="3 4">
    <name type="scientific">Mycolicibacterium hassiacum (strain DSM 44199 / CIP 105218 / JCM 12690 / 3849)</name>
    <name type="common">Mycobacterium hassiacum</name>
    <dbReference type="NCBI Taxonomy" id="1122247"/>
    <lineage>
        <taxon>Bacteria</taxon>
        <taxon>Bacillati</taxon>
        <taxon>Actinomycetota</taxon>
        <taxon>Actinomycetes</taxon>
        <taxon>Mycobacteriales</taxon>
        <taxon>Mycobacteriaceae</taxon>
        <taxon>Mycolicibacterium</taxon>
    </lineage>
</organism>
<keyword evidence="2" id="KW-0732">Signal</keyword>
<name>K5BI47_MYCHD</name>
<accession>K5BI47</accession>
<dbReference type="STRING" id="1122247.GCA_000379865_00585"/>
<dbReference type="Pfam" id="PF09203">
    <property type="entry name" value="MspA"/>
    <property type="match status" value="1"/>
</dbReference>
<feature type="compositionally biased region" description="Low complexity" evidence="1">
    <location>
        <begin position="53"/>
        <end position="63"/>
    </location>
</feature>
<sequence length="272" mass="27276">MAVGEVLRRALSVLAVGGASLGMALGAVSGAATAQPDGESAAESTEVEEAAPEESAAPAGEQPGPEPAADAPPPEEALAVGRVESTPPAVLNTPDGWTLTLSAKDETHAPVAPLTTALSSREYVVGGIFTGSLAGPDGETPEGTLEVGYEIGCGIDMSTSNGVSLTGTAGLSPSMGILGLDAAGPLEIGILPTLGGNIGGGVTVGLKPGLVNIVPVTKKEFKGSEPWVMVSNFRVKIDGCVGESFIRSYAFLTRSTEQSEAVVAWYGTTTKI</sequence>
<dbReference type="eggNOG" id="ENOG5030PD1">
    <property type="taxonomic scope" value="Bacteria"/>
</dbReference>
<evidence type="ECO:0000256" key="1">
    <source>
        <dbReference type="SAM" id="MobiDB-lite"/>
    </source>
</evidence>
<dbReference type="RefSeq" id="WP_005623917.1">
    <property type="nucleotide sequence ID" value="NZ_AMRA01000010.1"/>
</dbReference>
<evidence type="ECO:0000256" key="2">
    <source>
        <dbReference type="SAM" id="SignalP"/>
    </source>
</evidence>
<comment type="caution">
    <text evidence="3">The sequence shown here is derived from an EMBL/GenBank/DDBJ whole genome shotgun (WGS) entry which is preliminary data.</text>
</comment>
<feature type="region of interest" description="Disordered" evidence="1">
    <location>
        <begin position="31"/>
        <end position="75"/>
    </location>
</feature>
<feature type="signal peptide" evidence="2">
    <location>
        <begin position="1"/>
        <end position="34"/>
    </location>
</feature>
<dbReference type="InterPro" id="IPR015286">
    <property type="entry name" value="Porin_fam_mycobact-type"/>
</dbReference>
<dbReference type="EMBL" id="AMRA01000010">
    <property type="protein sequence ID" value="EKF25691.1"/>
    <property type="molecule type" value="Genomic_DNA"/>
</dbReference>
<evidence type="ECO:0000313" key="3">
    <source>
        <dbReference type="EMBL" id="EKF25691.1"/>
    </source>
</evidence>
<dbReference type="InterPro" id="IPR036435">
    <property type="entry name" value="Leukocidin/porin_MspA_sf"/>
</dbReference>
<protein>
    <submittedName>
        <fullName evidence="3">MspA family protein</fullName>
    </submittedName>
</protein>
<dbReference type="PATRIC" id="fig|1122247.3.peg.374"/>
<reference evidence="3 4" key="1">
    <citation type="journal article" date="2012" name="J. Bacteriol.">
        <title>Genome sequence of Mycobacterium hassiacum DSM 44199, a rare source of heat-stable mycobacterial proteins.</title>
        <authorList>
            <person name="Tiago I."/>
            <person name="Maranha A."/>
            <person name="Mendes V."/>
            <person name="Alarico S."/>
            <person name="Moynihan P.J."/>
            <person name="Clarke A.J."/>
            <person name="Macedo-Ribeiro S."/>
            <person name="Pereira P.J."/>
            <person name="Empadinhas N."/>
        </authorList>
    </citation>
    <scope>NUCLEOTIDE SEQUENCE [LARGE SCALE GENOMIC DNA]</scope>
    <source>
        <strain evidence="4">DSM 44199 / CIP 105218 / JCM 12690 / 3849</strain>
    </source>
</reference>
<dbReference type="AlphaFoldDB" id="K5BI47"/>
<gene>
    <name evidence="3" type="ORF">C731_0394</name>
</gene>
<dbReference type="Proteomes" id="UP000006265">
    <property type="component" value="Unassembled WGS sequence"/>
</dbReference>
<dbReference type="SUPFAM" id="SSF56959">
    <property type="entry name" value="Leukocidin-like"/>
    <property type="match status" value="1"/>
</dbReference>
<proteinExistence type="predicted"/>